<keyword evidence="3" id="KW-0964">Secreted</keyword>
<comment type="similarity">
    <text evidence="2">Belongs to the peptidase C47 family.</text>
</comment>
<feature type="active site" evidence="7">
    <location>
        <position position="315"/>
    </location>
</feature>
<dbReference type="InterPro" id="IPR038765">
    <property type="entry name" value="Papain-like_cys_pep_sf"/>
</dbReference>
<dbReference type="RefSeq" id="WP_316285209.1">
    <property type="nucleotide sequence ID" value="NZ_JAWHGJ010000108.1"/>
</dbReference>
<keyword evidence="5" id="KW-0645">Protease</keyword>
<evidence type="ECO:0000313" key="9">
    <source>
        <dbReference type="EMBL" id="SFO61137.1"/>
    </source>
</evidence>
<dbReference type="EMBL" id="FOWD01000047">
    <property type="protein sequence ID" value="SFO61137.1"/>
    <property type="molecule type" value="Genomic_DNA"/>
</dbReference>
<dbReference type="Gene3D" id="3.90.70.10">
    <property type="entry name" value="Cysteine proteinases"/>
    <property type="match status" value="1"/>
</dbReference>
<keyword evidence="10" id="KW-1185">Reference proteome</keyword>
<reference evidence="9 10" key="1">
    <citation type="submission" date="2016-10" db="EMBL/GenBank/DDBJ databases">
        <authorList>
            <person name="de Groot N.N."/>
        </authorList>
    </citation>
    <scope>NUCLEOTIDE SEQUENCE [LARGE SCALE GENOMIC DNA]</scope>
    <source>
        <strain evidence="9 10">DSM 1283</strain>
    </source>
</reference>
<dbReference type="STRING" id="1527.SAMN04489757_14716"/>
<keyword evidence="8" id="KW-0732">Signal</keyword>
<dbReference type="Gene3D" id="3.10.500.10">
    <property type="entry name" value="Staphopain proregion domain"/>
    <property type="match status" value="1"/>
</dbReference>
<keyword evidence="5" id="KW-0788">Thiol protease</keyword>
<dbReference type="InterPro" id="IPR037155">
    <property type="entry name" value="Staphopain_pro_sf"/>
</dbReference>
<dbReference type="SUPFAM" id="SSF54001">
    <property type="entry name" value="Cysteine proteinases"/>
    <property type="match status" value="1"/>
</dbReference>
<name>A0A1I5IKN3_9FIRM</name>
<dbReference type="InterPro" id="IPR008750">
    <property type="entry name" value="Peptidase_C47"/>
</dbReference>
<dbReference type="Pfam" id="PF05543">
    <property type="entry name" value="Peptidase_C47"/>
    <property type="match status" value="1"/>
</dbReference>
<feature type="chain" id="PRO_5011613123" evidence="8">
    <location>
        <begin position="25"/>
        <end position="370"/>
    </location>
</feature>
<evidence type="ECO:0000256" key="2">
    <source>
        <dbReference type="ARBA" id="ARBA00010245"/>
    </source>
</evidence>
<feature type="active site" evidence="7">
    <location>
        <position position="335"/>
    </location>
</feature>
<comment type="subcellular location">
    <subcellularLocation>
        <location evidence="1">Secreted</location>
    </subcellularLocation>
</comment>
<sequence>MLKRLLSFVLATVMLMSTGITAFATEVTGQHSDGFYVTSEDVPQKAIEHVQNSIGGMINDLADLNSVKVGVPFKLSGAYYDLYYFVIYSNDRIIGTYRVYEADAGYTGIFSENSEIIEGLQKIAGLTSPDKPAKIIAGEHDDIYAIIDSNVYTVLEDAAGNSTSEKNLLLQPHTYDVESLVDISKGISINLPQASVMTNPSYKFLQIGWDETQGNLPWCMAYVTASIMRYKTGKSLSTISARKVMEWAYPNLTKAELEATALSTSKADEYANTYDIDPTYTASRRTYAQVASDIIADSPLAFICDNVNTGAKKSHAFVCRGYNDNSGNSFYSIWNPWYSEFERIYTSDNTYVNSAGTAKYLWSATMYGWN</sequence>
<evidence type="ECO:0000256" key="3">
    <source>
        <dbReference type="ARBA" id="ARBA00022525"/>
    </source>
</evidence>
<evidence type="ECO:0000256" key="4">
    <source>
        <dbReference type="ARBA" id="ARBA00022801"/>
    </source>
</evidence>
<feature type="active site" evidence="7">
    <location>
        <position position="219"/>
    </location>
</feature>
<keyword evidence="6" id="KW-0843">Virulence</keyword>
<keyword evidence="4" id="KW-0378">Hydrolase</keyword>
<evidence type="ECO:0000256" key="8">
    <source>
        <dbReference type="SAM" id="SignalP"/>
    </source>
</evidence>
<feature type="signal peptide" evidence="8">
    <location>
        <begin position="1"/>
        <end position="24"/>
    </location>
</feature>
<dbReference type="GO" id="GO:0008234">
    <property type="term" value="F:cysteine-type peptidase activity"/>
    <property type="evidence" value="ECO:0007669"/>
    <property type="project" value="UniProtKB-KW"/>
</dbReference>
<dbReference type="AlphaFoldDB" id="A0A1I5IKN3"/>
<evidence type="ECO:0000256" key="5">
    <source>
        <dbReference type="ARBA" id="ARBA00022807"/>
    </source>
</evidence>
<dbReference type="GO" id="GO:0006508">
    <property type="term" value="P:proteolysis"/>
    <property type="evidence" value="ECO:0007669"/>
    <property type="project" value="InterPro"/>
</dbReference>
<evidence type="ECO:0000313" key="10">
    <source>
        <dbReference type="Proteomes" id="UP000198806"/>
    </source>
</evidence>
<accession>A0A1I5IKN3</accession>
<gene>
    <name evidence="9" type="ORF">SAMN04489757_14716</name>
</gene>
<evidence type="ECO:0000256" key="6">
    <source>
        <dbReference type="ARBA" id="ARBA00023026"/>
    </source>
</evidence>
<organism evidence="9 10">
    <name type="scientific">Anaerocolumna aminovalerica</name>
    <dbReference type="NCBI Taxonomy" id="1527"/>
    <lineage>
        <taxon>Bacteria</taxon>
        <taxon>Bacillati</taxon>
        <taxon>Bacillota</taxon>
        <taxon>Clostridia</taxon>
        <taxon>Lachnospirales</taxon>
        <taxon>Lachnospiraceae</taxon>
        <taxon>Anaerocolumna</taxon>
    </lineage>
</organism>
<evidence type="ECO:0000256" key="1">
    <source>
        <dbReference type="ARBA" id="ARBA00004613"/>
    </source>
</evidence>
<protein>
    <submittedName>
        <fullName evidence="9">Staphopain peptidase C47</fullName>
    </submittedName>
</protein>
<dbReference type="GO" id="GO:0005576">
    <property type="term" value="C:extracellular region"/>
    <property type="evidence" value="ECO:0007669"/>
    <property type="project" value="UniProtKB-SubCell"/>
</dbReference>
<dbReference type="Proteomes" id="UP000198806">
    <property type="component" value="Unassembled WGS sequence"/>
</dbReference>
<proteinExistence type="inferred from homology"/>
<evidence type="ECO:0000256" key="7">
    <source>
        <dbReference type="PIRSR" id="PIRSR608750-1"/>
    </source>
</evidence>